<dbReference type="EMBL" id="MN740526">
    <property type="protein sequence ID" value="QHU31396.1"/>
    <property type="molecule type" value="Genomic_DNA"/>
</dbReference>
<protein>
    <submittedName>
        <fullName evidence="2">Uncharacterized protein</fullName>
    </submittedName>
</protein>
<dbReference type="Gene3D" id="3.90.1290.10">
    <property type="entry name" value="Plakin repeat"/>
    <property type="match status" value="1"/>
</dbReference>
<keyword evidence="1" id="KW-1133">Transmembrane helix</keyword>
<organism evidence="2">
    <name type="scientific">viral metagenome</name>
    <dbReference type="NCBI Taxonomy" id="1070528"/>
    <lineage>
        <taxon>unclassified sequences</taxon>
        <taxon>metagenomes</taxon>
        <taxon>organismal metagenomes</taxon>
    </lineage>
</organism>
<evidence type="ECO:0000313" key="2">
    <source>
        <dbReference type="EMBL" id="QHU31396.1"/>
    </source>
</evidence>
<accession>A0A6C0LKE5</accession>
<dbReference type="AlphaFoldDB" id="A0A6C0LKE5"/>
<sequence>MTIKASGICSRILTPKQVGPICWFMAAFVAMFYSQRSRRKLLNVSHTWNKNKRLFTLLKQLLDDKYLKVESRESEDYEKFRDDTFGEVLSLLNKEDSKAFPYNPKTVSGGFNPEFYIGKLYKWLGVDYKLFDYNLSDNHLFYHFSNEELSSIEYRIEKRRVNIYLYDNKIFKYEDKYMAAPPILMVLVRDDKVTTDFNKAQFPHTLIPDGDTKTNLTSLKEKIYYHGIEYNLDSVILANWNKKKIGHAIAGISCKKKKYIYNGWTRTSMDPAMIDKAITRNIPCELMPYDWNIKKHGDFCLNSKKCIPDILKTKKETRKVDLCFNFSKGKRVLVYVRKDPMRETSIEKDDDYDNVERGFAKTKSYHSSPKKKASPKKCPDGKVLNPATGRCILIKNAAKAAKAKATIKDVKDVKDKNKDVIKKLKASPKKCPDGKVLNPATGRCILIKNAAKAGIATKTVKDVKDVIKKPNTSPKKCPDGKVLNPATGRCILIKNAAKAGIATKPVKDVKDVIKKPKTSPKKPSVPSVEMSVFSYVSKTYVNEIIFIKLDNKVYIEIEITDNDSLTSEDRMMEILMPFDELMKNKYLKKYYELSLMAIGKPNIDPKYTDPEYYKDDDHQKYYHLIDTIFIVENDDKTMVAKKGNSYRHFNLDKLRKKRVADAGSIAAFNTNYYDRFGIDDTTFANVLANYTALVNKIKY</sequence>
<proteinExistence type="predicted"/>
<reference evidence="2" key="1">
    <citation type="journal article" date="2020" name="Nature">
        <title>Giant virus diversity and host interactions through global metagenomics.</title>
        <authorList>
            <person name="Schulz F."/>
            <person name="Roux S."/>
            <person name="Paez-Espino D."/>
            <person name="Jungbluth S."/>
            <person name="Walsh D.A."/>
            <person name="Denef V.J."/>
            <person name="McMahon K.D."/>
            <person name="Konstantinidis K.T."/>
            <person name="Eloe-Fadrosh E.A."/>
            <person name="Kyrpides N.C."/>
            <person name="Woyke T."/>
        </authorList>
    </citation>
    <scope>NUCLEOTIDE SEQUENCE</scope>
    <source>
        <strain evidence="2">GVMAG-M-3300027963-21</strain>
    </source>
</reference>
<feature type="transmembrane region" description="Helical" evidence="1">
    <location>
        <begin position="12"/>
        <end position="33"/>
    </location>
</feature>
<name>A0A6C0LKE5_9ZZZZ</name>
<evidence type="ECO:0000256" key="1">
    <source>
        <dbReference type="SAM" id="Phobius"/>
    </source>
</evidence>
<keyword evidence="1" id="KW-0812">Transmembrane</keyword>
<keyword evidence="1" id="KW-0472">Membrane</keyword>
<dbReference type="InterPro" id="IPR035915">
    <property type="entry name" value="Plakin_repeat_sf"/>
</dbReference>